<organism evidence="1 2">
    <name type="scientific">Candidatus Giovannonibacteria bacterium GW2011_GWC2_44_8</name>
    <dbReference type="NCBI Taxonomy" id="1618657"/>
    <lineage>
        <taxon>Bacteria</taxon>
        <taxon>Candidatus Giovannoniibacteriota</taxon>
    </lineage>
</organism>
<accession>A0A0G1MAU1</accession>
<feature type="non-terminal residue" evidence="1">
    <location>
        <position position="48"/>
    </location>
</feature>
<protein>
    <submittedName>
        <fullName evidence="1">Uncharacterized protein</fullName>
    </submittedName>
</protein>
<comment type="caution">
    <text evidence="1">The sequence shown here is derived from an EMBL/GenBank/DDBJ whole genome shotgun (WGS) entry which is preliminary data.</text>
</comment>
<gene>
    <name evidence="1" type="ORF">UW74_C0029G0009</name>
</gene>
<dbReference type="Proteomes" id="UP000034889">
    <property type="component" value="Unassembled WGS sequence"/>
</dbReference>
<reference evidence="1 2" key="1">
    <citation type="journal article" date="2015" name="Nature">
        <title>rRNA introns, odd ribosomes, and small enigmatic genomes across a large radiation of phyla.</title>
        <authorList>
            <person name="Brown C.T."/>
            <person name="Hug L.A."/>
            <person name="Thomas B.C."/>
            <person name="Sharon I."/>
            <person name="Castelle C.J."/>
            <person name="Singh A."/>
            <person name="Wilkins M.J."/>
            <person name="Williams K.H."/>
            <person name="Banfield J.F."/>
        </authorList>
    </citation>
    <scope>NUCLEOTIDE SEQUENCE [LARGE SCALE GENOMIC DNA]</scope>
</reference>
<proteinExistence type="predicted"/>
<name>A0A0G1MAU1_9BACT</name>
<dbReference type="EMBL" id="LCJM01000029">
    <property type="protein sequence ID" value="KKT78017.1"/>
    <property type="molecule type" value="Genomic_DNA"/>
</dbReference>
<dbReference type="AlphaFoldDB" id="A0A0G1MAU1"/>
<evidence type="ECO:0000313" key="2">
    <source>
        <dbReference type="Proteomes" id="UP000034889"/>
    </source>
</evidence>
<evidence type="ECO:0000313" key="1">
    <source>
        <dbReference type="EMBL" id="KKT78017.1"/>
    </source>
</evidence>
<sequence length="48" mass="5027">MGKGLVSLMLAVGASTWLFNHFQQTSGNNTVRSLKAAAIAGLVIFAFS</sequence>